<organism evidence="2 3">
    <name type="scientific">Brucella ovis (strain ATCC 25840 / 63/290 / NCTC 10512)</name>
    <dbReference type="NCBI Taxonomy" id="444178"/>
    <lineage>
        <taxon>Bacteria</taxon>
        <taxon>Pseudomonadati</taxon>
        <taxon>Pseudomonadota</taxon>
        <taxon>Alphaproteobacteria</taxon>
        <taxon>Hyphomicrobiales</taxon>
        <taxon>Brucellaceae</taxon>
        <taxon>Brucella/Ochrobactrum group</taxon>
        <taxon>Brucella</taxon>
    </lineage>
</organism>
<reference evidence="3" key="1">
    <citation type="journal article" date="2009" name="PLoS ONE">
        <title>Genome degradation in Brucella ovis corresponds with narrowing of its host range and tissue tropism.</title>
        <authorList>
            <person name="Tsolis R.M."/>
            <person name="Seshadri R."/>
            <person name="Santos R.L."/>
            <person name="Sangari F.J."/>
            <person name="Lobo J.M."/>
            <person name="de Jong M.F."/>
            <person name="Ren Q."/>
            <person name="Myers G."/>
            <person name="Brinkac L.M."/>
            <person name="Nelson W.C."/>
            <person name="Deboy R.T."/>
            <person name="Angiuoli S."/>
            <person name="Khouri H."/>
            <person name="Dimitrov G."/>
            <person name="Robinson J.R."/>
            <person name="Mulligan S."/>
            <person name="Walker R.L."/>
            <person name="Elzer P.E."/>
            <person name="Hassan K.A."/>
            <person name="Paulsen I.T."/>
        </authorList>
    </citation>
    <scope>NUCLEOTIDE SEQUENCE [LARGE SCALE GENOMIC DNA]</scope>
    <source>
        <strain evidence="3">ATCC 25840 / 63/290 / NCTC 10512</strain>
    </source>
</reference>
<evidence type="ECO:0000313" key="3">
    <source>
        <dbReference type="Proteomes" id="UP000006383"/>
    </source>
</evidence>
<proteinExistence type="predicted"/>
<dbReference type="HOGENOM" id="CLU_2987674_0_0_5"/>
<evidence type="ECO:0000256" key="1">
    <source>
        <dbReference type="SAM" id="Phobius"/>
    </source>
</evidence>
<feature type="transmembrane region" description="Helical" evidence="1">
    <location>
        <begin position="15"/>
        <end position="47"/>
    </location>
</feature>
<protein>
    <submittedName>
        <fullName evidence="2">Uncharacterized protein</fullName>
    </submittedName>
</protein>
<keyword evidence="1" id="KW-0812">Transmembrane</keyword>
<name>A0A0H3AU84_BRUO2</name>
<gene>
    <name evidence="2" type="ordered locus">BOV_A0323</name>
</gene>
<evidence type="ECO:0000313" key="2">
    <source>
        <dbReference type="EMBL" id="ABQ62427.1"/>
    </source>
</evidence>
<keyword evidence="1" id="KW-0472">Membrane</keyword>
<accession>A0A0H3AU84</accession>
<keyword evidence="3" id="KW-1185">Reference proteome</keyword>
<dbReference type="AlphaFoldDB" id="A0A0H3AU84"/>
<sequence length="69" mass="7905">MYSASESAGGSDMMLAIFIFMTIAMWFCWFGRLSIALVCMFLCLALATKEFLWEIHSADYGYSMPWVQL</sequence>
<keyword evidence="1" id="KW-1133">Transmembrane helix</keyword>
<dbReference type="EMBL" id="CP000709">
    <property type="protein sequence ID" value="ABQ62427.1"/>
    <property type="molecule type" value="Genomic_DNA"/>
</dbReference>
<dbReference type="Proteomes" id="UP000006383">
    <property type="component" value="Chromosome II"/>
</dbReference>
<dbReference type="KEGG" id="bov:BOV_A0323"/>